<feature type="compositionally biased region" description="Polar residues" evidence="1">
    <location>
        <begin position="735"/>
        <end position="744"/>
    </location>
</feature>
<dbReference type="GO" id="GO:0030466">
    <property type="term" value="P:silent mating-type cassette heterochromatin formation"/>
    <property type="evidence" value="ECO:0007669"/>
    <property type="project" value="TreeGrafter"/>
</dbReference>
<gene>
    <name evidence="3" type="ORF">SLS62_006349</name>
</gene>
<proteinExistence type="predicted"/>
<dbReference type="PANTHER" id="PTHR39147">
    <property type="entry name" value="PROTEIN SPT21"/>
    <property type="match status" value="1"/>
</dbReference>
<feature type="region of interest" description="Disordered" evidence="1">
    <location>
        <begin position="1098"/>
        <end position="1179"/>
    </location>
</feature>
<feature type="compositionally biased region" description="Low complexity" evidence="1">
    <location>
        <begin position="1010"/>
        <end position="1023"/>
    </location>
</feature>
<feature type="compositionally biased region" description="Basic residues" evidence="1">
    <location>
        <begin position="1246"/>
        <end position="1261"/>
    </location>
</feature>
<feature type="compositionally biased region" description="Polar residues" evidence="1">
    <location>
        <begin position="656"/>
        <end position="673"/>
    </location>
</feature>
<feature type="region of interest" description="Disordered" evidence="1">
    <location>
        <begin position="1289"/>
        <end position="1311"/>
    </location>
</feature>
<feature type="compositionally biased region" description="Basic and acidic residues" evidence="1">
    <location>
        <begin position="916"/>
        <end position="926"/>
    </location>
</feature>
<dbReference type="EMBL" id="JAKJXP020000046">
    <property type="protein sequence ID" value="KAK7751688.1"/>
    <property type="molecule type" value="Genomic_DNA"/>
</dbReference>
<name>A0AAN9V190_9PEZI</name>
<accession>A0AAN9V190</accession>
<feature type="compositionally biased region" description="Polar residues" evidence="1">
    <location>
        <begin position="1165"/>
        <end position="1179"/>
    </location>
</feature>
<feature type="region of interest" description="Disordered" evidence="1">
    <location>
        <begin position="916"/>
        <end position="1053"/>
    </location>
</feature>
<reference evidence="3 4" key="1">
    <citation type="submission" date="2024-02" db="EMBL/GenBank/DDBJ databases">
        <title>De novo assembly and annotation of 12 fungi associated with fruit tree decline syndrome in Ontario, Canada.</title>
        <authorList>
            <person name="Sulman M."/>
            <person name="Ellouze W."/>
            <person name="Ilyukhin E."/>
        </authorList>
    </citation>
    <scope>NUCLEOTIDE SEQUENCE [LARGE SCALE GENOMIC DNA]</scope>
    <source>
        <strain evidence="3 4">M11/M66-122</strain>
    </source>
</reference>
<feature type="compositionally biased region" description="Pro residues" evidence="1">
    <location>
        <begin position="1107"/>
        <end position="1116"/>
    </location>
</feature>
<dbReference type="Proteomes" id="UP001320420">
    <property type="component" value="Unassembled WGS sequence"/>
</dbReference>
<dbReference type="GO" id="GO:0000183">
    <property type="term" value="P:rDNA heterochromatin formation"/>
    <property type="evidence" value="ECO:0007669"/>
    <property type="project" value="TreeGrafter"/>
</dbReference>
<protein>
    <recommendedName>
        <fullName evidence="2">Ams2/SPT21 N-terminal domain-containing protein</fullName>
    </recommendedName>
</protein>
<feature type="compositionally biased region" description="Polar residues" evidence="1">
    <location>
        <begin position="582"/>
        <end position="592"/>
    </location>
</feature>
<feature type="domain" description="Ams2/SPT21 N-terminal" evidence="2">
    <location>
        <begin position="6"/>
        <end position="125"/>
    </location>
</feature>
<dbReference type="PANTHER" id="PTHR39147:SF1">
    <property type="entry name" value="PROTEIN SPT21"/>
    <property type="match status" value="1"/>
</dbReference>
<feature type="region of interest" description="Disordered" evidence="1">
    <location>
        <begin position="251"/>
        <end position="637"/>
    </location>
</feature>
<feature type="compositionally biased region" description="Pro residues" evidence="1">
    <location>
        <begin position="464"/>
        <end position="478"/>
    </location>
</feature>
<dbReference type="GO" id="GO:0008270">
    <property type="term" value="F:zinc ion binding"/>
    <property type="evidence" value="ECO:0007669"/>
    <property type="project" value="InterPro"/>
</dbReference>
<dbReference type="InterPro" id="IPR057725">
    <property type="entry name" value="Ams2-SPT21_N"/>
</dbReference>
<feature type="region of interest" description="Disordered" evidence="1">
    <location>
        <begin position="194"/>
        <end position="236"/>
    </location>
</feature>
<feature type="compositionally biased region" description="Low complexity" evidence="1">
    <location>
        <begin position="1138"/>
        <end position="1155"/>
    </location>
</feature>
<feature type="region of interest" description="Disordered" evidence="1">
    <location>
        <begin position="652"/>
        <end position="682"/>
    </location>
</feature>
<dbReference type="Pfam" id="PF25823">
    <property type="entry name" value="Ams2-SPT21_N"/>
    <property type="match status" value="1"/>
</dbReference>
<feature type="compositionally biased region" description="Polar residues" evidence="1">
    <location>
        <begin position="617"/>
        <end position="626"/>
    </location>
</feature>
<feature type="region of interest" description="Disordered" evidence="1">
    <location>
        <begin position="700"/>
        <end position="773"/>
    </location>
</feature>
<dbReference type="InterPro" id="IPR013088">
    <property type="entry name" value="Znf_NHR/GATA"/>
</dbReference>
<dbReference type="Gene3D" id="3.30.50.10">
    <property type="entry name" value="Erythroid Transcription Factor GATA-1, subunit A"/>
    <property type="match status" value="1"/>
</dbReference>
<feature type="compositionally biased region" description="Polar residues" evidence="1">
    <location>
        <begin position="704"/>
        <end position="724"/>
    </location>
</feature>
<evidence type="ECO:0000256" key="1">
    <source>
        <dbReference type="SAM" id="MobiDB-lite"/>
    </source>
</evidence>
<feature type="region of interest" description="Disordered" evidence="1">
    <location>
        <begin position="131"/>
        <end position="166"/>
    </location>
</feature>
<feature type="compositionally biased region" description="Basic residues" evidence="1">
    <location>
        <begin position="514"/>
        <end position="523"/>
    </location>
</feature>
<feature type="compositionally biased region" description="Polar residues" evidence="1">
    <location>
        <begin position="146"/>
        <end position="166"/>
    </location>
</feature>
<comment type="caution">
    <text evidence="3">The sequence shown here is derived from an EMBL/GenBank/DDBJ whole genome shotgun (WGS) entry which is preliminary data.</text>
</comment>
<dbReference type="SUPFAM" id="SSF57716">
    <property type="entry name" value="Glucocorticoid receptor-like (DNA-binding domain)"/>
    <property type="match status" value="1"/>
</dbReference>
<feature type="compositionally biased region" description="Basic residues" evidence="1">
    <location>
        <begin position="271"/>
        <end position="287"/>
    </location>
</feature>
<dbReference type="GO" id="GO:0006357">
    <property type="term" value="P:regulation of transcription by RNA polymerase II"/>
    <property type="evidence" value="ECO:0007669"/>
    <property type="project" value="TreeGrafter"/>
</dbReference>
<feature type="region of interest" description="Disordered" evidence="1">
    <location>
        <begin position="1243"/>
        <end position="1270"/>
    </location>
</feature>
<dbReference type="InterPro" id="IPR042403">
    <property type="entry name" value="Spt21/Ams2"/>
</dbReference>
<organism evidence="3 4">
    <name type="scientific">Diatrype stigma</name>
    <dbReference type="NCBI Taxonomy" id="117547"/>
    <lineage>
        <taxon>Eukaryota</taxon>
        <taxon>Fungi</taxon>
        <taxon>Dikarya</taxon>
        <taxon>Ascomycota</taxon>
        <taxon>Pezizomycotina</taxon>
        <taxon>Sordariomycetes</taxon>
        <taxon>Xylariomycetidae</taxon>
        <taxon>Xylariales</taxon>
        <taxon>Diatrypaceae</taxon>
        <taxon>Diatrype</taxon>
    </lineage>
</organism>
<evidence type="ECO:0000313" key="4">
    <source>
        <dbReference type="Proteomes" id="UP001320420"/>
    </source>
</evidence>
<feature type="compositionally biased region" description="Polar residues" evidence="1">
    <location>
        <begin position="207"/>
        <end position="216"/>
    </location>
</feature>
<feature type="compositionally biased region" description="Polar residues" evidence="1">
    <location>
        <begin position="390"/>
        <end position="416"/>
    </location>
</feature>
<evidence type="ECO:0000259" key="2">
    <source>
        <dbReference type="Pfam" id="PF25823"/>
    </source>
</evidence>
<feature type="compositionally biased region" description="Low complexity" evidence="1">
    <location>
        <begin position="958"/>
        <end position="973"/>
    </location>
</feature>
<sequence length="1359" mass="146440">MSANNAPQDRCLARWPHILQVQTIPLDERNSIGVVDLRTCLQAIADCSPELASENDKDYTVYAYDYSEPDTPLVGQGMLSAGLFQGADQAGQRKLVTGRVTRNMLAIFGNGNKETLEVRLKLTPVSRVARSTQATTPTQHFEHLPASNQSMPNVPENNEWNSFIQSNPNIGRSANVSRVSSPALGPARSFNSQYEVRNDFPGPNGHPFSNQPSSRPASAEPTAGERHLSAAPQLAPRPVPVAIAPHPVEEPTNAAAVPKPANAQSRPNSRASKRPTGKPRGRPAKKPRQPDGSTSGLEEGTDADDGPARKKRAKVTQVGRSNSAHFGSEPDSLRVAASNAQSIRSFRPVSVGGDGPGGNHLQDIPRAPTPVPESHQPNFPPARTAPSGLSRESLSGQGPDSSFNSSYPDLNRSMSQGLEARSPVDSIGPSPSNIYSDEASPADIGSSPPVPRSALYSARSSPMPSSPVLPPMRMPPTQPDSGFMSGGFDSRIDDDDTGKTPKEVAPPAPIVAKPKPKPRRSRAKKDTAKPPPQKGLVIQEITPGPPELLPKTSIYNPPPRRGPLTPTLSTASEPSYYPHLQRTMTETSNPEPSIQAPAEPPAELAVEPPAELPAERPNNNVHQSTAMAHRTTPPVEDVANRIPAEVEACKDGNESIAKTTSPQEMISQTSPPQEAQVMSPEEEVLHQRFADIEKALNSFEDGQDQQYLESLGLTGNSISQSAEEPSQMPKEPDLPSTSGSNQSMMHHPSRMAHQETSAEPELPSIPASDPVLPQLTLPFPMSEPLNSETDAFDPPEVKANKNFIKRQAIKQKLEEAIAQGEMPTYCRNCAALQTPTWRKIWKQQHRGVPEYHEYSEKAGHVTAINILERDAGGKSTLYEMVKKALGPRDDKAAWTEVLLCNPCGIWFSKWKAHRPPDKWEKDEKRLSQVRKKRANGSGASRSKKSRTKSDNQMNLTSDAGLPTDPLGPPDGILSPNTALPDPFTTQLDGVYEADSGKGRQRTRANQKGPSSTHSRASTHSRGSGTPGSPITVNDEMGPTRRLLFPSPRKDGEQKVLGEVAVNIVQTAPDFTKAKEGENMADKENSGTTIQSHDAVNDDFADLFGTPPARPSTPPPKSSAHSAPFKTPTRPTPSHRPVTRSVSKSIRSTRSITSPSQALMLERTPSKTPSKTPRSVVSGALTSSAIRRRSPRTNQDAAVAGSHHLLDDHEHIFDSPFTKSLNQLLSEANEFVAPPTPNRHIGSGGHGHNHHMNSHHHGFHHGNAHDDGFHLDLPENHPFDFGSLLNTENMMPSSPTMLRSGGGGGGNNSSQHLVHFGGSLTYEEAEANLWAQLDATSATNAGAANVAAHATHATARDARR</sequence>
<evidence type="ECO:0000313" key="3">
    <source>
        <dbReference type="EMBL" id="KAK7751688.1"/>
    </source>
</evidence>
<keyword evidence="4" id="KW-1185">Reference proteome</keyword>